<evidence type="ECO:0000313" key="1">
    <source>
        <dbReference type="EMBL" id="QDT33932.1"/>
    </source>
</evidence>
<protein>
    <submittedName>
        <fullName evidence="1">Uncharacterized protein</fullName>
    </submittedName>
</protein>
<dbReference type="AlphaFoldDB" id="A0A517QQL1"/>
<gene>
    <name evidence="1" type="ORF">Mal48_31890</name>
</gene>
<dbReference type="Proteomes" id="UP000315724">
    <property type="component" value="Chromosome"/>
</dbReference>
<keyword evidence="2" id="KW-1185">Reference proteome</keyword>
<reference evidence="1 2" key="1">
    <citation type="submission" date="2019-02" db="EMBL/GenBank/DDBJ databases">
        <title>Deep-cultivation of Planctomycetes and their phenomic and genomic characterization uncovers novel biology.</title>
        <authorList>
            <person name="Wiegand S."/>
            <person name="Jogler M."/>
            <person name="Boedeker C."/>
            <person name="Pinto D."/>
            <person name="Vollmers J."/>
            <person name="Rivas-Marin E."/>
            <person name="Kohn T."/>
            <person name="Peeters S.H."/>
            <person name="Heuer A."/>
            <person name="Rast P."/>
            <person name="Oberbeckmann S."/>
            <person name="Bunk B."/>
            <person name="Jeske O."/>
            <person name="Meyerdierks A."/>
            <person name="Storesund J.E."/>
            <person name="Kallscheuer N."/>
            <person name="Luecker S."/>
            <person name="Lage O.M."/>
            <person name="Pohl T."/>
            <person name="Merkel B.J."/>
            <person name="Hornburger P."/>
            <person name="Mueller R.-W."/>
            <person name="Bruemmer F."/>
            <person name="Labrenz M."/>
            <person name="Spormann A.M."/>
            <person name="Op den Camp H."/>
            <person name="Overmann J."/>
            <person name="Amann R."/>
            <person name="Jetten M.S.M."/>
            <person name="Mascher T."/>
            <person name="Medema M.H."/>
            <person name="Devos D.P."/>
            <person name="Kaster A.-K."/>
            <person name="Ovreas L."/>
            <person name="Rohde M."/>
            <person name="Galperin M.Y."/>
            <person name="Jogler C."/>
        </authorList>
    </citation>
    <scope>NUCLEOTIDE SEQUENCE [LARGE SCALE GENOMIC DNA]</scope>
    <source>
        <strain evidence="1 2">Mal48</strain>
    </source>
</reference>
<dbReference type="KEGG" id="tpol:Mal48_31890"/>
<organism evidence="1 2">
    <name type="scientific">Thalassoglobus polymorphus</name>
    <dbReference type="NCBI Taxonomy" id="2527994"/>
    <lineage>
        <taxon>Bacteria</taxon>
        <taxon>Pseudomonadati</taxon>
        <taxon>Planctomycetota</taxon>
        <taxon>Planctomycetia</taxon>
        <taxon>Planctomycetales</taxon>
        <taxon>Planctomycetaceae</taxon>
        <taxon>Thalassoglobus</taxon>
    </lineage>
</organism>
<sequence length="220" mass="25435">MSASSLAVLACDRMAAVSSRRKIRLASALPVQDPWSSFPRRTLRIQNRSYHTVYDDRRRIYVPGTRPPEVPKPRIRRSRLKIRAANNPVRNVIKVAREYEAFLSRPEVYGYRQVAQNFGISKVMVSYYLTLLNRLPTEFISWMETCEEELPLTFFSLKRLRPVTMLDEPDRRPELVALTRKLIEEMQGDPSEAVPALLELLGESALATPKPREHRSIQLD</sequence>
<name>A0A517QQL1_9PLAN</name>
<proteinExistence type="predicted"/>
<accession>A0A517QQL1</accession>
<evidence type="ECO:0000313" key="2">
    <source>
        <dbReference type="Proteomes" id="UP000315724"/>
    </source>
</evidence>
<dbReference type="EMBL" id="CP036267">
    <property type="protein sequence ID" value="QDT33932.1"/>
    <property type="molecule type" value="Genomic_DNA"/>
</dbReference>